<proteinExistence type="inferred from homology"/>
<evidence type="ECO:0000256" key="2">
    <source>
        <dbReference type="ARBA" id="ARBA00005988"/>
    </source>
</evidence>
<feature type="transmembrane region" description="Helical" evidence="9">
    <location>
        <begin position="329"/>
        <end position="350"/>
    </location>
</feature>
<keyword evidence="9" id="KW-0472">Membrane</keyword>
<evidence type="ECO:0000259" key="10">
    <source>
        <dbReference type="PROSITE" id="PS52035"/>
    </source>
</evidence>
<evidence type="ECO:0000256" key="1">
    <source>
        <dbReference type="ARBA" id="ARBA00001947"/>
    </source>
</evidence>
<evidence type="ECO:0000256" key="5">
    <source>
        <dbReference type="ARBA" id="ARBA00022801"/>
    </source>
</evidence>
<evidence type="ECO:0000256" key="3">
    <source>
        <dbReference type="ARBA" id="ARBA00022670"/>
    </source>
</evidence>
<evidence type="ECO:0000256" key="9">
    <source>
        <dbReference type="SAM" id="Phobius"/>
    </source>
</evidence>
<organism evidence="11">
    <name type="scientific">uncultured marine group II/III euryarchaeote KM3_16_D12</name>
    <dbReference type="NCBI Taxonomy" id="1457926"/>
    <lineage>
        <taxon>Archaea</taxon>
        <taxon>Methanobacteriati</taxon>
        <taxon>Methanobacteriota</taxon>
        <taxon>environmental samples</taxon>
    </lineage>
</organism>
<evidence type="ECO:0000256" key="7">
    <source>
        <dbReference type="ARBA" id="ARBA00023049"/>
    </source>
</evidence>
<name>A0A075GJ14_9EURY</name>
<dbReference type="PROSITE" id="PS52035">
    <property type="entry name" value="PEPTIDASE_M14"/>
    <property type="match status" value="1"/>
</dbReference>
<keyword evidence="11" id="KW-0121">Carboxypeptidase</keyword>
<accession>A0A075GJ14</accession>
<keyword evidence="9" id="KW-0812">Transmembrane</keyword>
<keyword evidence="3" id="KW-0645">Protease</keyword>
<dbReference type="SMART" id="SM00631">
    <property type="entry name" value="Zn_pept"/>
    <property type="match status" value="1"/>
</dbReference>
<keyword evidence="7" id="KW-0482">Metalloprotease</keyword>
<feature type="region of interest" description="Disordered" evidence="8">
    <location>
        <begin position="358"/>
        <end position="381"/>
    </location>
</feature>
<evidence type="ECO:0000256" key="6">
    <source>
        <dbReference type="ARBA" id="ARBA00022833"/>
    </source>
</evidence>
<sequence>MYIDGGHHGNEHLGTELAFLVAEFYIEGWVDGDAEAVEVLQNTELHIMIMLNADGNDLDSRWNMNQVDLNRNYDHHWTTDETASGDGPFSEAETRNNADYMAEWMTDADLYVTMHTGTWILAYPWGFTGEMPSDWEMFEHIRDTIHETIDADLPVRNANAGIYPTHGTSRDYGYGVMGFPTFTFETDDEQFLLGTVQSLSDRLSVELEVMRYLISNVWYWRARLNVTSMEVTPGGQIELHVANLGHASTENASIQYVFEESMEVLWQSENFTVNASNTSDVTLDASNLSLQPGGTFALHYQKRVIDASTFVHQPIDEKMVEMVEPDKSGWLPAPGLLLVLLAAFGAAGAANGWPKRRFSGTIEPDDGENSSVDGTTHDAHL</sequence>
<dbReference type="SUPFAM" id="SSF53187">
    <property type="entry name" value="Zn-dependent exopeptidases"/>
    <property type="match status" value="1"/>
</dbReference>
<dbReference type="EMBL" id="KF900695">
    <property type="protein sequence ID" value="AIF03971.1"/>
    <property type="molecule type" value="Genomic_DNA"/>
</dbReference>
<dbReference type="Gene3D" id="3.40.630.10">
    <property type="entry name" value="Zn peptidases"/>
    <property type="match status" value="1"/>
</dbReference>
<dbReference type="GO" id="GO:0005615">
    <property type="term" value="C:extracellular space"/>
    <property type="evidence" value="ECO:0007669"/>
    <property type="project" value="TreeGrafter"/>
</dbReference>
<dbReference type="PROSITE" id="PS00133">
    <property type="entry name" value="CARBOXYPEPT_ZN_2"/>
    <property type="match status" value="1"/>
</dbReference>
<dbReference type="InterPro" id="IPR057247">
    <property type="entry name" value="CARBOXYPEPT_ZN_2"/>
</dbReference>
<keyword evidence="6" id="KW-0862">Zinc</keyword>
<evidence type="ECO:0000313" key="11">
    <source>
        <dbReference type="EMBL" id="AIF03971.1"/>
    </source>
</evidence>
<dbReference type="CDD" id="cd00596">
    <property type="entry name" value="Peptidase_M14_like"/>
    <property type="match status" value="1"/>
</dbReference>
<protein>
    <submittedName>
        <fullName evidence="11">Putative carboxypeptidase T (Cpt)</fullName>
        <ecNumber evidence="11">3.4.17.18</ecNumber>
    </submittedName>
</protein>
<comment type="cofactor">
    <cofactor evidence="1">
        <name>Zn(2+)</name>
        <dbReference type="ChEBI" id="CHEBI:29105"/>
    </cofactor>
</comment>
<keyword evidence="4" id="KW-0479">Metal-binding</keyword>
<dbReference type="Pfam" id="PF00246">
    <property type="entry name" value="Peptidase_M14"/>
    <property type="match status" value="1"/>
</dbReference>
<evidence type="ECO:0000256" key="4">
    <source>
        <dbReference type="ARBA" id="ARBA00022723"/>
    </source>
</evidence>
<gene>
    <name evidence="11" type="primary">cpt</name>
</gene>
<comment type="similarity">
    <text evidence="2">Belongs to the peptidase M14 family.</text>
</comment>
<dbReference type="InterPro" id="IPR000834">
    <property type="entry name" value="Peptidase_M14"/>
</dbReference>
<reference evidence="11" key="1">
    <citation type="journal article" date="2014" name="Genome Biol. Evol.">
        <title>Pangenome evidence for extensive interdomain horizontal transfer affecting lineage core and shell genes in uncultured planktonic thaumarchaeota and euryarchaeota.</title>
        <authorList>
            <person name="Deschamps P."/>
            <person name="Zivanovic Y."/>
            <person name="Moreira D."/>
            <person name="Rodriguez-Valera F."/>
            <person name="Lopez-Garcia P."/>
        </authorList>
    </citation>
    <scope>NUCLEOTIDE SEQUENCE</scope>
</reference>
<dbReference type="PANTHER" id="PTHR11705">
    <property type="entry name" value="PROTEASE FAMILY M14 CARBOXYPEPTIDASE A,B"/>
    <property type="match status" value="1"/>
</dbReference>
<dbReference type="GO" id="GO:0008270">
    <property type="term" value="F:zinc ion binding"/>
    <property type="evidence" value="ECO:0007669"/>
    <property type="project" value="InterPro"/>
</dbReference>
<dbReference type="EC" id="3.4.17.18" evidence="11"/>
<dbReference type="GO" id="GO:0006508">
    <property type="term" value="P:proteolysis"/>
    <property type="evidence" value="ECO:0007669"/>
    <property type="project" value="UniProtKB-KW"/>
</dbReference>
<keyword evidence="9" id="KW-1133">Transmembrane helix</keyword>
<dbReference type="PANTHER" id="PTHR11705:SF143">
    <property type="entry name" value="SLL0236 PROTEIN"/>
    <property type="match status" value="1"/>
</dbReference>
<dbReference type="AlphaFoldDB" id="A0A075GJ14"/>
<dbReference type="GO" id="GO:0004181">
    <property type="term" value="F:metallocarboxypeptidase activity"/>
    <property type="evidence" value="ECO:0007669"/>
    <property type="project" value="InterPro"/>
</dbReference>
<evidence type="ECO:0000256" key="8">
    <source>
        <dbReference type="SAM" id="MobiDB-lite"/>
    </source>
</evidence>
<keyword evidence="5 11" id="KW-0378">Hydrolase</keyword>
<feature type="domain" description="Peptidase M14" evidence="10">
    <location>
        <begin position="1"/>
        <end position="217"/>
    </location>
</feature>